<feature type="transmembrane region" description="Helical" evidence="1">
    <location>
        <begin position="50"/>
        <end position="70"/>
    </location>
</feature>
<keyword evidence="1" id="KW-0472">Membrane</keyword>
<feature type="transmembrane region" description="Helical" evidence="1">
    <location>
        <begin position="91"/>
        <end position="112"/>
    </location>
</feature>
<dbReference type="AlphaFoldDB" id="A0A9D4NT40"/>
<sequence>MSFAQYTDVNDIKQSGYSKWRSILLRMNYSGMDYQYHQIKLNYQTFRHTIWRTLNSLAIIILMIISLFTLNNNNFFITIIDLELITNTKRLDLLAIESIFLCILNEYMWFYFFCSVLNYRSSLDNLLCNKKRSYSERRLSKYNRQYLCHYFTISNRIFMSLIHSISCTIIISIFVATYLSFNYYLNDDISFSKFILFIPIYLIGSSHTNFLVKLFIGIGNYLLFYTKFLELRFLQLKRMMNIIVRGRNVEMKTSKLRLPSHYWYHFQIGYVRCYEELKKFNQTTRTLFLFGEIINKSATIFVCSFYSKQQQMNMFNSSCVFVSILIFILMNIVYYRLATLPGYNHYCCHRLILPWLARIQTFNVRRSRTRFWLKTNFFLQTMTANHFGFTCGQFFIITKFKHIELILLNLPWIMLFYKKICLA</sequence>
<accession>A0A9D4NT40</accession>
<feature type="transmembrane region" description="Helical" evidence="1">
    <location>
        <begin position="157"/>
        <end position="181"/>
    </location>
</feature>
<proteinExistence type="predicted"/>
<reference evidence="2" key="1">
    <citation type="submission" date="2020-06" db="EMBL/GenBank/DDBJ databases">
        <authorList>
            <person name="Ji K."/>
            <person name="Li J."/>
        </authorList>
    </citation>
    <scope>NUCLEOTIDE SEQUENCE</scope>
    <source>
        <strain evidence="2">JKM2019</strain>
        <tissue evidence="2">Whole body</tissue>
    </source>
</reference>
<evidence type="ECO:0000313" key="2">
    <source>
        <dbReference type="EMBL" id="KAH7638159.1"/>
    </source>
</evidence>
<comment type="caution">
    <text evidence="2">The sequence shown here is derived from an EMBL/GenBank/DDBJ whole genome shotgun (WGS) entry which is preliminary data.</text>
</comment>
<keyword evidence="1" id="KW-1133">Transmembrane helix</keyword>
<evidence type="ECO:0000256" key="1">
    <source>
        <dbReference type="SAM" id="Phobius"/>
    </source>
</evidence>
<keyword evidence="1" id="KW-0812">Transmembrane</keyword>
<gene>
    <name evidence="2" type="ORF">HUG17_9264</name>
</gene>
<name>A0A9D4NT40_DERFA</name>
<dbReference type="Proteomes" id="UP000828236">
    <property type="component" value="Unassembled WGS sequence"/>
</dbReference>
<protein>
    <submittedName>
        <fullName evidence="2">Uncharacterized protein</fullName>
    </submittedName>
</protein>
<dbReference type="EMBL" id="SDOV01000008">
    <property type="protein sequence ID" value="KAH7638159.1"/>
    <property type="molecule type" value="Genomic_DNA"/>
</dbReference>
<reference evidence="2" key="2">
    <citation type="journal article" date="2021" name="World Allergy Organ. J.">
        <title>Chromosome-level assembly of Dermatophagoides farinae genome and transcriptome reveals two novel allergens Der f 37 and Der f 39.</title>
        <authorList>
            <person name="Chen J."/>
            <person name="Cai Z."/>
            <person name="Fan D."/>
            <person name="Hu J."/>
            <person name="Hou Y."/>
            <person name="He Y."/>
            <person name="Zhang Z."/>
            <person name="Zhao Z."/>
            <person name="Gao P."/>
            <person name="Hu W."/>
            <person name="Sun J."/>
            <person name="Li J."/>
            <person name="Ji K."/>
        </authorList>
    </citation>
    <scope>NUCLEOTIDE SEQUENCE</scope>
    <source>
        <strain evidence="2">JKM2019</strain>
    </source>
</reference>
<organism evidence="2">
    <name type="scientific">Dermatophagoides farinae</name>
    <name type="common">American house dust mite</name>
    <dbReference type="NCBI Taxonomy" id="6954"/>
    <lineage>
        <taxon>Eukaryota</taxon>
        <taxon>Metazoa</taxon>
        <taxon>Ecdysozoa</taxon>
        <taxon>Arthropoda</taxon>
        <taxon>Chelicerata</taxon>
        <taxon>Arachnida</taxon>
        <taxon>Acari</taxon>
        <taxon>Acariformes</taxon>
        <taxon>Sarcoptiformes</taxon>
        <taxon>Astigmata</taxon>
        <taxon>Psoroptidia</taxon>
        <taxon>Analgoidea</taxon>
        <taxon>Pyroglyphidae</taxon>
        <taxon>Dermatophagoidinae</taxon>
        <taxon>Dermatophagoides</taxon>
    </lineage>
</organism>
<feature type="transmembrane region" description="Helical" evidence="1">
    <location>
        <begin position="313"/>
        <end position="335"/>
    </location>
</feature>